<name>C9ZLC9_TRYB9</name>
<accession>C9ZLC9</accession>
<dbReference type="Proteomes" id="UP000002316">
    <property type="component" value="Chromosome 3"/>
</dbReference>
<proteinExistence type="predicted"/>
<feature type="compositionally biased region" description="Basic and acidic residues" evidence="1">
    <location>
        <begin position="1"/>
        <end position="10"/>
    </location>
</feature>
<dbReference type="RefSeq" id="XP_011772428.1">
    <property type="nucleotide sequence ID" value="XM_011774126.1"/>
</dbReference>
<evidence type="ECO:0000313" key="3">
    <source>
        <dbReference type="Proteomes" id="UP000002316"/>
    </source>
</evidence>
<evidence type="ECO:0000256" key="1">
    <source>
        <dbReference type="SAM" id="MobiDB-lite"/>
    </source>
</evidence>
<reference evidence="3" key="1">
    <citation type="journal article" date="2010" name="PLoS Negl. Trop. Dis.">
        <title>The genome sequence of Trypanosoma brucei gambiense, causative agent of chronic human african trypanosomiasis.</title>
        <authorList>
            <person name="Jackson A.P."/>
            <person name="Sanders M."/>
            <person name="Berry A."/>
            <person name="McQuillan J."/>
            <person name="Aslett M.A."/>
            <person name="Quail M.A."/>
            <person name="Chukualim B."/>
            <person name="Capewell P."/>
            <person name="MacLeod A."/>
            <person name="Melville S.E."/>
            <person name="Gibson W."/>
            <person name="Barry J.D."/>
            <person name="Berriman M."/>
            <person name="Hertz-Fowler C."/>
        </authorList>
    </citation>
    <scope>NUCLEOTIDE SEQUENCE [LARGE SCALE GENOMIC DNA]</scope>
    <source>
        <strain evidence="3">MHOM/CI/86/DAL972</strain>
    </source>
</reference>
<dbReference type="KEGG" id="tbg:TbgDal_III4800"/>
<dbReference type="GeneID" id="23859282"/>
<evidence type="ECO:0000313" key="2">
    <source>
        <dbReference type="EMBL" id="CBH10138.1"/>
    </source>
</evidence>
<sequence>MGGKFPRDAGHLIMGLGSSTPSHRVKPRASSVLLQGNTALPGCGIIQHRDQQRLAGTPLFICRSLGVCQCAISSRTDGVFLEKAVRLFFRNRFSTAMEIILKKSV</sequence>
<gene>
    <name evidence="2" type="ORF">TbgDal_III4800</name>
</gene>
<dbReference type="EMBL" id="FN554966">
    <property type="protein sequence ID" value="CBH10138.1"/>
    <property type="molecule type" value="Genomic_DNA"/>
</dbReference>
<feature type="region of interest" description="Disordered" evidence="1">
    <location>
        <begin position="1"/>
        <end position="24"/>
    </location>
</feature>
<organism evidence="2 3">
    <name type="scientific">Trypanosoma brucei gambiense (strain MHOM/CI/86/DAL972)</name>
    <dbReference type="NCBI Taxonomy" id="679716"/>
    <lineage>
        <taxon>Eukaryota</taxon>
        <taxon>Discoba</taxon>
        <taxon>Euglenozoa</taxon>
        <taxon>Kinetoplastea</taxon>
        <taxon>Metakinetoplastina</taxon>
        <taxon>Trypanosomatida</taxon>
        <taxon>Trypanosomatidae</taxon>
        <taxon>Trypanosoma</taxon>
    </lineage>
</organism>
<evidence type="ECO:0008006" key="4">
    <source>
        <dbReference type="Google" id="ProtNLM"/>
    </source>
</evidence>
<protein>
    <recommendedName>
        <fullName evidence="4">T. brucei spp.-specific protein</fullName>
    </recommendedName>
</protein>
<dbReference type="AlphaFoldDB" id="C9ZLC9"/>